<sequence length="62" mass="7154">MSEKFFLGYITAILGAAIFSLELISLQLLKAIDKSTYRWYESIKEPPIFIAFFITIFIIFLG</sequence>
<feature type="non-terminal residue" evidence="2">
    <location>
        <position position="62"/>
    </location>
</feature>
<comment type="caution">
    <text evidence="2">The sequence shown here is derived from an EMBL/GenBank/DDBJ whole genome shotgun (WGS) entry which is preliminary data.</text>
</comment>
<keyword evidence="3" id="KW-1185">Reference proteome</keyword>
<dbReference type="EMBL" id="WHJC01000430">
    <property type="protein sequence ID" value="MPQ45085.1"/>
    <property type="molecule type" value="Genomic_DNA"/>
</dbReference>
<keyword evidence="1" id="KW-0472">Membrane</keyword>
<feature type="transmembrane region" description="Helical" evidence="1">
    <location>
        <begin position="6"/>
        <end position="24"/>
    </location>
</feature>
<keyword evidence="1" id="KW-1133">Transmembrane helix</keyword>
<dbReference type="AlphaFoldDB" id="A0A6I1MNT9"/>
<protein>
    <submittedName>
        <fullName evidence="2">Uncharacterized protein</fullName>
    </submittedName>
</protein>
<evidence type="ECO:0000313" key="2">
    <source>
        <dbReference type="EMBL" id="MPQ45085.1"/>
    </source>
</evidence>
<proteinExistence type="predicted"/>
<evidence type="ECO:0000313" key="3">
    <source>
        <dbReference type="Proteomes" id="UP000430345"/>
    </source>
</evidence>
<organism evidence="2 3">
    <name type="scientific">Clostridium tarantellae</name>
    <dbReference type="NCBI Taxonomy" id="39493"/>
    <lineage>
        <taxon>Bacteria</taxon>
        <taxon>Bacillati</taxon>
        <taxon>Bacillota</taxon>
        <taxon>Clostridia</taxon>
        <taxon>Eubacteriales</taxon>
        <taxon>Clostridiaceae</taxon>
        <taxon>Clostridium</taxon>
    </lineage>
</organism>
<feature type="transmembrane region" description="Helical" evidence="1">
    <location>
        <begin position="45"/>
        <end position="61"/>
    </location>
</feature>
<dbReference type="Proteomes" id="UP000430345">
    <property type="component" value="Unassembled WGS sequence"/>
</dbReference>
<accession>A0A6I1MNT9</accession>
<reference evidence="2 3" key="1">
    <citation type="submission" date="2019-10" db="EMBL/GenBank/DDBJ databases">
        <title>The Genome Sequence of Clostridium tarantellae Isolated from Fish Brain.</title>
        <authorList>
            <person name="Bano L."/>
            <person name="Kiel M."/>
            <person name="Sales G."/>
            <person name="Doxey A.C."/>
            <person name="Mansfield M.J."/>
            <person name="Schiavone M."/>
            <person name="Rossetto O."/>
            <person name="Pirazzini M."/>
            <person name="Dobrindt U."/>
            <person name="Montecucco C."/>
        </authorList>
    </citation>
    <scope>NUCLEOTIDE SEQUENCE [LARGE SCALE GENOMIC DNA]</scope>
    <source>
        <strain evidence="2 3">DSM 3997</strain>
    </source>
</reference>
<gene>
    <name evidence="2" type="ORF">GBZ86_15280</name>
</gene>
<name>A0A6I1MNT9_9CLOT</name>
<evidence type="ECO:0000256" key="1">
    <source>
        <dbReference type="SAM" id="Phobius"/>
    </source>
</evidence>
<keyword evidence="1" id="KW-0812">Transmembrane</keyword>
<dbReference type="RefSeq" id="WP_152892085.1">
    <property type="nucleotide sequence ID" value="NZ_WHJC01000430.1"/>
</dbReference>